<evidence type="ECO:0000256" key="1">
    <source>
        <dbReference type="SAM" id="MobiDB-lite"/>
    </source>
</evidence>
<dbReference type="RefSeq" id="WP_143532857.1">
    <property type="nucleotide sequence ID" value="NZ_JAJNNF010000073.1"/>
</dbReference>
<sequence length="75" mass="7716">MSYIVKAPLVGVNGADGKVKYLYCGTPVPSDVSKDDIERLVADGLVTGGEEPSKSSTRRAGGKNDSSGSDADRAV</sequence>
<comment type="caution">
    <text evidence="2">The sequence shown here is derived from an EMBL/GenBank/DDBJ whole genome shotgun (WGS) entry which is preliminary data.</text>
</comment>
<reference evidence="2" key="1">
    <citation type="submission" date="2019-11" db="EMBL/GenBank/DDBJ databases">
        <title>Spread of Macrolides and rifampicin resistant Rhodococcus equi in clinical isolates in the USA.</title>
        <authorList>
            <person name="Alvarez-Narvaez S."/>
            <person name="Huber L."/>
            <person name="Cohen N.D."/>
            <person name="Slovis N."/>
            <person name="Greiter M."/>
            <person name="Giguere S."/>
            <person name="Hart K."/>
        </authorList>
    </citation>
    <scope>NUCLEOTIDE SEQUENCE</scope>
    <source>
        <strain evidence="2">Lh_17</strain>
    </source>
</reference>
<evidence type="ECO:0000313" key="2">
    <source>
        <dbReference type="EMBL" id="MBM4567520.1"/>
    </source>
</evidence>
<gene>
    <name evidence="2" type="ORF">GS441_19490</name>
    <name evidence="3" type="ORF">GS882_09035</name>
</gene>
<organism evidence="2 4">
    <name type="scientific">Rhodococcus hoagii</name>
    <name type="common">Corynebacterium equii</name>
    <dbReference type="NCBI Taxonomy" id="43767"/>
    <lineage>
        <taxon>Bacteria</taxon>
        <taxon>Bacillati</taxon>
        <taxon>Actinomycetota</taxon>
        <taxon>Actinomycetes</taxon>
        <taxon>Mycobacteriales</taxon>
        <taxon>Nocardiaceae</taxon>
        <taxon>Prescottella</taxon>
    </lineage>
</organism>
<evidence type="ECO:0000313" key="4">
    <source>
        <dbReference type="Proteomes" id="UP000808906"/>
    </source>
</evidence>
<evidence type="ECO:0000313" key="3">
    <source>
        <dbReference type="EMBL" id="NKT78242.1"/>
    </source>
</evidence>
<dbReference type="EMBL" id="WVBC01000030">
    <property type="protein sequence ID" value="NKT78242.1"/>
    <property type="molecule type" value="Genomic_DNA"/>
</dbReference>
<name>A0A9Q2STM7_RHOHA</name>
<accession>A0A9Q2STM7</accession>
<dbReference type="EMBL" id="WUXR01000012">
    <property type="protein sequence ID" value="MBM4567520.1"/>
    <property type="molecule type" value="Genomic_DNA"/>
</dbReference>
<feature type="region of interest" description="Disordered" evidence="1">
    <location>
        <begin position="44"/>
        <end position="75"/>
    </location>
</feature>
<dbReference type="Proteomes" id="UP000808906">
    <property type="component" value="Unassembled WGS sequence"/>
</dbReference>
<protein>
    <submittedName>
        <fullName evidence="2">Uncharacterized protein</fullName>
    </submittedName>
</protein>
<dbReference type="Proteomes" id="UP000603463">
    <property type="component" value="Unassembled WGS sequence"/>
</dbReference>
<proteinExistence type="predicted"/>
<reference evidence="3" key="2">
    <citation type="journal article" date="2020" name="Environ. Microbiol.">
        <title>The novel and transferable erm(51) gene confers Macrolides, Lincosamides, and Streptogramins B (MLSB) resistance to clonal Rhodococcus equi in the environment.</title>
        <authorList>
            <person name="Huber L."/>
            <person name="Giguere S."/>
            <person name="Slovis N.M."/>
            <person name="Alvarez-Narvaez S."/>
            <person name="Hart K.A."/>
            <person name="Greiter M."/>
            <person name="Morris E.R.A."/>
            <person name="Cohen N.D."/>
        </authorList>
    </citation>
    <scope>NUCLEOTIDE SEQUENCE</scope>
    <source>
        <strain evidence="3">Lh_116_1</strain>
    </source>
</reference>
<dbReference type="AlphaFoldDB" id="A0A9Q2STM7"/>